<protein>
    <recommendedName>
        <fullName evidence="2">ubiquitinyl hydrolase 1</fullName>
        <ecNumber evidence="2">3.4.19.12</ecNumber>
    </recommendedName>
</protein>
<sequence length="1228" mass="136806">MANMSSTVRVEEPEVPNTPGRLATRLIKDWFAGRLLNDGENEGVYNFACPALRDPFGRVPDADSDHELAITQSQSYDQDHDPEGKGGTLLSCMCRFCRHHFVFRISQGLCRSTSANMMHHFLPAGMQWFDNVTVENRLISPLFPLRCKIAYKCSDCGQDVLLEITVPRLAPEWIKMITDEQRIRESLRVAREEDPERYHDVSPAREDFYAMTSLSTLNQYLKNVLDDGGSGARKRISFRNKTFSVQFGPACKHIFEYLGFEVEFDEETGDHYWLPPQLLPQEGKTPLGSRRAFYEDVRSEVQSLLDETPPSNQPVVRPISAKDPLERALGCDNVNQRRSRLPIDNDDAADFQTLGATTDSDESMLKYAYSHQIRTDPAHKNVYLEALGRLAGRRDMDFQLFVFKQQEDIQTQFAKRNPAPPGSDDITDKAYAHFGLSKDSSGDAVYFINVYKTYREQSPAQKSQHRLNLLRIGEHRKSQAILDEVYKTEMEPTEAYSYLAAEPTWPMESIAVLAQSSVMDTDLQLAIMALDAISRDRPVDDPTRPAFETICADLRSQLPQPNASLTDKTELPGPGSTDMGIPVGLGNLRNTCYLNSILQYFYSVNAVRDLALSSDQPALEPSEQGVRTLLGNIDASDLEPGRAFVGHEFSRELSVLFRTLEGSRESSITPKQRLANAALLRPEKLRTQSANAAGTSDTAAADAPPLPPRAGENSEPKISVDPALPSSETASDVSSQTLVNQPDDESSYVVVGHATQKPNSIAADADMIGELSASDLVGSAGDAVPDNSKLAIEELAAELDKPNVGSDQMDVDEVMGNAIDHLRAAFKVTRIGASDNVPDPIEQAFFSTFIDNRKKVGEAAWNHSTRSDRWVTAFPAKSGSRDLYDALANSFDLEPLAPDLLSFTTIERPAPNFHICIQRSDGVGKNANPIIIPETLYLDRFMHTGEGDSRLFRAKKRAWDVKTRLNEVLQPVNDDAPKETSVNGTTPTSKLNVEDMPNKDDVDEYLRVGVSDVLALRPVAASEADAEWSIINSAIKEILTKHPTTTSETSPMDISEPDSNVERSSAIPSSELEGFWDEFNKRQTSEKEMLMLERAAIFDSMHRVPYRLHAVVCHAGSTASAGHYWVWIHDFEQDIWRKYNDTRVSVHSEESVFEELNTKGEPYYLAYVLAKDAHQLVSIPRRRQPTPESQPQGLQPPDGDSEMTDVRYKKTAAEHVEDIGMDSLPYVA</sequence>
<dbReference type="RefSeq" id="XP_060294322.1">
    <property type="nucleotide sequence ID" value="XM_060445635.1"/>
</dbReference>
<feature type="region of interest" description="Disordered" evidence="7">
    <location>
        <begin position="1043"/>
        <end position="1067"/>
    </location>
</feature>
<dbReference type="PANTHER" id="PTHR43982:SF6">
    <property type="entry name" value="UBIQUITIN CARBOXYL-TERMINAL HYDROLASE 2-RELATED"/>
    <property type="match status" value="1"/>
</dbReference>
<evidence type="ECO:0000256" key="6">
    <source>
        <dbReference type="ARBA" id="ARBA00022807"/>
    </source>
</evidence>
<evidence type="ECO:0000259" key="8">
    <source>
        <dbReference type="PROSITE" id="PS50235"/>
    </source>
</evidence>
<feature type="compositionally biased region" description="Low complexity" evidence="7">
    <location>
        <begin position="689"/>
        <end position="703"/>
    </location>
</feature>
<name>A0AA40DR23_9PEZI</name>
<evidence type="ECO:0000256" key="1">
    <source>
        <dbReference type="ARBA" id="ARBA00000707"/>
    </source>
</evidence>
<dbReference type="CDD" id="cd02666">
    <property type="entry name" value="Peptidase_C19J"/>
    <property type="match status" value="1"/>
</dbReference>
<evidence type="ECO:0000256" key="5">
    <source>
        <dbReference type="ARBA" id="ARBA00022801"/>
    </source>
</evidence>
<dbReference type="GO" id="GO:0043161">
    <property type="term" value="P:proteasome-mediated ubiquitin-dependent protein catabolic process"/>
    <property type="evidence" value="ECO:0007669"/>
    <property type="project" value="InterPro"/>
</dbReference>
<accession>A0AA40DR23</accession>
<evidence type="ECO:0000256" key="2">
    <source>
        <dbReference type="ARBA" id="ARBA00012759"/>
    </source>
</evidence>
<dbReference type="InterPro" id="IPR038765">
    <property type="entry name" value="Papain-like_cys_pep_sf"/>
</dbReference>
<dbReference type="InterPro" id="IPR018200">
    <property type="entry name" value="USP_CS"/>
</dbReference>
<proteinExistence type="predicted"/>
<dbReference type="InterPro" id="IPR044635">
    <property type="entry name" value="UBP14-like"/>
</dbReference>
<evidence type="ECO:0000256" key="7">
    <source>
        <dbReference type="SAM" id="MobiDB-lite"/>
    </source>
</evidence>
<feature type="region of interest" description="Disordered" evidence="7">
    <location>
        <begin position="974"/>
        <end position="997"/>
    </location>
</feature>
<dbReference type="PROSITE" id="PS00973">
    <property type="entry name" value="USP_2"/>
    <property type="match status" value="1"/>
</dbReference>
<dbReference type="Gene3D" id="3.90.70.10">
    <property type="entry name" value="Cysteine proteinases"/>
    <property type="match status" value="2"/>
</dbReference>
<dbReference type="GO" id="GO:0061136">
    <property type="term" value="P:regulation of proteasomal protein catabolic process"/>
    <property type="evidence" value="ECO:0007669"/>
    <property type="project" value="TreeGrafter"/>
</dbReference>
<organism evidence="9 10">
    <name type="scientific">Lasiosphaeria miniovina</name>
    <dbReference type="NCBI Taxonomy" id="1954250"/>
    <lineage>
        <taxon>Eukaryota</taxon>
        <taxon>Fungi</taxon>
        <taxon>Dikarya</taxon>
        <taxon>Ascomycota</taxon>
        <taxon>Pezizomycotina</taxon>
        <taxon>Sordariomycetes</taxon>
        <taxon>Sordariomycetidae</taxon>
        <taxon>Sordariales</taxon>
        <taxon>Lasiosphaeriaceae</taxon>
        <taxon>Lasiosphaeria</taxon>
    </lineage>
</organism>
<dbReference type="GO" id="GO:0004843">
    <property type="term" value="F:cysteine-type deubiquitinase activity"/>
    <property type="evidence" value="ECO:0007669"/>
    <property type="project" value="UniProtKB-EC"/>
</dbReference>
<dbReference type="GO" id="GO:0016579">
    <property type="term" value="P:protein deubiquitination"/>
    <property type="evidence" value="ECO:0007669"/>
    <property type="project" value="InterPro"/>
</dbReference>
<dbReference type="Pfam" id="PF13446">
    <property type="entry name" value="RPT"/>
    <property type="match status" value="1"/>
</dbReference>
<evidence type="ECO:0000313" key="9">
    <source>
        <dbReference type="EMBL" id="KAK0712999.1"/>
    </source>
</evidence>
<dbReference type="PROSITE" id="PS50235">
    <property type="entry name" value="USP_3"/>
    <property type="match status" value="1"/>
</dbReference>
<keyword evidence="10" id="KW-1185">Reference proteome</keyword>
<keyword evidence="6" id="KW-0788">Thiol protease</keyword>
<feature type="compositionally biased region" description="Polar residues" evidence="7">
    <location>
        <begin position="980"/>
        <end position="991"/>
    </location>
</feature>
<feature type="domain" description="USP" evidence="8">
    <location>
        <begin position="583"/>
        <end position="1170"/>
    </location>
</feature>
<dbReference type="GeneID" id="85328905"/>
<gene>
    <name evidence="9" type="ORF">B0T26DRAFT_753164</name>
</gene>
<evidence type="ECO:0000313" key="10">
    <source>
        <dbReference type="Proteomes" id="UP001172101"/>
    </source>
</evidence>
<dbReference type="PANTHER" id="PTHR43982">
    <property type="entry name" value="UBIQUITIN CARBOXYL-TERMINAL HYDROLASE"/>
    <property type="match status" value="1"/>
</dbReference>
<comment type="catalytic activity">
    <reaction evidence="1">
        <text>Thiol-dependent hydrolysis of ester, thioester, amide, peptide and isopeptide bonds formed by the C-terminal Gly of ubiquitin (a 76-residue protein attached to proteins as an intracellular targeting signal).</text>
        <dbReference type="EC" id="3.4.19.12"/>
    </reaction>
</comment>
<evidence type="ECO:0000256" key="3">
    <source>
        <dbReference type="ARBA" id="ARBA00022670"/>
    </source>
</evidence>
<feature type="compositionally biased region" description="Polar residues" evidence="7">
    <location>
        <begin position="1043"/>
        <end position="1052"/>
    </location>
</feature>
<keyword evidence="4" id="KW-0833">Ubl conjugation pathway</keyword>
<dbReference type="EMBL" id="JAUIRO010000005">
    <property type="protein sequence ID" value="KAK0712999.1"/>
    <property type="molecule type" value="Genomic_DNA"/>
</dbReference>
<reference evidence="9" key="1">
    <citation type="submission" date="2023-06" db="EMBL/GenBank/DDBJ databases">
        <title>Genome-scale phylogeny and comparative genomics of the fungal order Sordariales.</title>
        <authorList>
            <consortium name="Lawrence Berkeley National Laboratory"/>
            <person name="Hensen N."/>
            <person name="Bonometti L."/>
            <person name="Westerberg I."/>
            <person name="Brannstrom I.O."/>
            <person name="Guillou S."/>
            <person name="Cros-Aarteil S."/>
            <person name="Calhoun S."/>
            <person name="Haridas S."/>
            <person name="Kuo A."/>
            <person name="Mondo S."/>
            <person name="Pangilinan J."/>
            <person name="Riley R."/>
            <person name="LaButti K."/>
            <person name="Andreopoulos B."/>
            <person name="Lipzen A."/>
            <person name="Chen C."/>
            <person name="Yanf M."/>
            <person name="Daum C."/>
            <person name="Ng V."/>
            <person name="Clum A."/>
            <person name="Steindorff A."/>
            <person name="Ohm R."/>
            <person name="Martin F."/>
            <person name="Silar P."/>
            <person name="Natvig D."/>
            <person name="Lalanne C."/>
            <person name="Gautier V."/>
            <person name="Ament-velasquez S.L."/>
            <person name="Kruys A."/>
            <person name="Hutchinson M.I."/>
            <person name="Powell A.J."/>
            <person name="Barry K."/>
            <person name="Miller A.N."/>
            <person name="Grigoriev I.V."/>
            <person name="Debuchy R."/>
            <person name="Gladieux P."/>
            <person name="Thoren M.H."/>
            <person name="Johannesson H."/>
        </authorList>
    </citation>
    <scope>NUCLEOTIDE SEQUENCE</scope>
    <source>
        <strain evidence="9">SMH2392-1A</strain>
    </source>
</reference>
<dbReference type="InterPro" id="IPR025305">
    <property type="entry name" value="UCH_repeat_domain"/>
</dbReference>
<dbReference type="Proteomes" id="UP001172101">
    <property type="component" value="Unassembled WGS sequence"/>
</dbReference>
<dbReference type="InterPro" id="IPR028889">
    <property type="entry name" value="USP"/>
</dbReference>
<feature type="region of interest" description="Disordered" evidence="7">
    <location>
        <begin position="1181"/>
        <end position="1210"/>
    </location>
</feature>
<dbReference type="AlphaFoldDB" id="A0AA40DR23"/>
<dbReference type="GO" id="GO:0070628">
    <property type="term" value="F:proteasome binding"/>
    <property type="evidence" value="ECO:0007669"/>
    <property type="project" value="TreeGrafter"/>
</dbReference>
<comment type="caution">
    <text evidence="9">The sequence shown here is derived from an EMBL/GenBank/DDBJ whole genome shotgun (WGS) entry which is preliminary data.</text>
</comment>
<dbReference type="InterPro" id="IPR001394">
    <property type="entry name" value="Peptidase_C19_UCH"/>
</dbReference>
<keyword evidence="5" id="KW-0378">Hydrolase</keyword>
<dbReference type="EC" id="3.4.19.12" evidence="2"/>
<feature type="compositionally biased region" description="Polar residues" evidence="7">
    <location>
        <begin position="726"/>
        <end position="740"/>
    </location>
</feature>
<dbReference type="Pfam" id="PF00443">
    <property type="entry name" value="UCH"/>
    <property type="match status" value="1"/>
</dbReference>
<feature type="region of interest" description="Disordered" evidence="7">
    <location>
        <begin position="688"/>
        <end position="744"/>
    </location>
</feature>
<dbReference type="SUPFAM" id="SSF54001">
    <property type="entry name" value="Cysteine proteinases"/>
    <property type="match status" value="1"/>
</dbReference>
<evidence type="ECO:0000256" key="4">
    <source>
        <dbReference type="ARBA" id="ARBA00022786"/>
    </source>
</evidence>
<keyword evidence="3" id="KW-0645">Protease</keyword>